<evidence type="ECO:0000256" key="3">
    <source>
        <dbReference type="ARBA" id="ARBA00022970"/>
    </source>
</evidence>
<keyword evidence="2 6" id="KW-0812">Transmembrane</keyword>
<feature type="transmembrane region" description="Helical" evidence="6">
    <location>
        <begin position="418"/>
        <end position="437"/>
    </location>
</feature>
<keyword evidence="3" id="KW-0813">Transport</keyword>
<feature type="transmembrane region" description="Helical" evidence="6">
    <location>
        <begin position="449"/>
        <end position="469"/>
    </location>
</feature>
<evidence type="ECO:0000256" key="6">
    <source>
        <dbReference type="SAM" id="Phobius"/>
    </source>
</evidence>
<reference evidence="8 9" key="1">
    <citation type="submission" date="2024-01" db="EMBL/GenBank/DDBJ databases">
        <title>Genome assemblies of Stephania.</title>
        <authorList>
            <person name="Yang L."/>
        </authorList>
    </citation>
    <scope>NUCLEOTIDE SEQUENCE [LARGE SCALE GENOMIC DNA]</scope>
    <source>
        <strain evidence="8">JXDWG</strain>
        <tissue evidence="8">Leaf</tissue>
    </source>
</reference>
<comment type="subcellular location">
    <subcellularLocation>
        <location evidence="1">Membrane</location>
        <topology evidence="1">Multi-pass membrane protein</topology>
    </subcellularLocation>
</comment>
<keyword evidence="4 6" id="KW-1133">Transmembrane helix</keyword>
<evidence type="ECO:0000256" key="1">
    <source>
        <dbReference type="ARBA" id="ARBA00004141"/>
    </source>
</evidence>
<dbReference type="PANTHER" id="PTHR22950:SF696">
    <property type="entry name" value="AMINO ACID TRANSPORTER TRANSMEMBRANE DOMAIN-CONTAINING PROTEIN"/>
    <property type="match status" value="1"/>
</dbReference>
<evidence type="ECO:0000256" key="2">
    <source>
        <dbReference type="ARBA" id="ARBA00022692"/>
    </source>
</evidence>
<feature type="transmembrane region" description="Helical" evidence="6">
    <location>
        <begin position="164"/>
        <end position="183"/>
    </location>
</feature>
<gene>
    <name evidence="8" type="ORF">Scep_011037</name>
</gene>
<accession>A0AAP0PHU7</accession>
<dbReference type="Pfam" id="PF01490">
    <property type="entry name" value="Aa_trans"/>
    <property type="match status" value="1"/>
</dbReference>
<keyword evidence="9" id="KW-1185">Reference proteome</keyword>
<dbReference type="PANTHER" id="PTHR22950">
    <property type="entry name" value="AMINO ACID TRANSPORTER"/>
    <property type="match status" value="1"/>
</dbReference>
<dbReference type="AlphaFoldDB" id="A0AAP0PHU7"/>
<evidence type="ECO:0000259" key="7">
    <source>
        <dbReference type="Pfam" id="PF01490"/>
    </source>
</evidence>
<sequence length="484" mass="52389">MSFYSHCMSILSTLKLGKSSTCNQVIGGISSHDAGLIAEKWMCCDICVEENKVCKCGCKVVDERLIKASESDKDGNLDDRYRVKSDSSFLHSVINMCGMLIGLGQLSTPYALENGGWASAFLLVGLGVACAYTSHLLGKCLKGNIKSKNYTDIGQEAFGTKGRAIAATFIYLEIFMALVSYTIALNDNLATVFSGLHLNIVPWIHLSKAQFLTVLAVLVALPSLWLRDLSSISFLSTAGILMSMLIFISVACTAAFAGVESNHSIQVLKLNNIPEVSGLYIFSFAGHIVFPNIYKAMKDPSKFTKVSIVSFSLVTMLYTSLAFMGAKLFGQGVSSQITLSMPRHLVATKIALWATVLTPMTKYALEFAPIALELEHVFPTTMSSKLRMLTRGSIGSFLLLGILGLALSVPYFEHVLGLTGSLVSVSISIVFPCAFYVKIYWSQISKPTLALNLMLISTGVLLSIVGTIYSSKSLAKSMQRGHST</sequence>
<feature type="transmembrane region" description="Helical" evidence="6">
    <location>
        <begin position="350"/>
        <end position="372"/>
    </location>
</feature>
<dbReference type="GO" id="GO:0005774">
    <property type="term" value="C:vacuolar membrane"/>
    <property type="evidence" value="ECO:0007669"/>
    <property type="project" value="TreeGrafter"/>
</dbReference>
<evidence type="ECO:0000313" key="9">
    <source>
        <dbReference type="Proteomes" id="UP001419268"/>
    </source>
</evidence>
<protein>
    <recommendedName>
        <fullName evidence="7">Amino acid transporter transmembrane domain-containing protein</fullName>
    </recommendedName>
</protein>
<dbReference type="Proteomes" id="UP001419268">
    <property type="component" value="Unassembled WGS sequence"/>
</dbReference>
<feature type="transmembrane region" description="Helical" evidence="6">
    <location>
        <begin position="306"/>
        <end position="330"/>
    </location>
</feature>
<feature type="transmembrane region" description="Helical" evidence="6">
    <location>
        <begin position="203"/>
        <end position="226"/>
    </location>
</feature>
<comment type="caution">
    <text evidence="8">The sequence shown here is derived from an EMBL/GenBank/DDBJ whole genome shotgun (WGS) entry which is preliminary data.</text>
</comment>
<evidence type="ECO:0000313" key="8">
    <source>
        <dbReference type="EMBL" id="KAK9141356.1"/>
    </source>
</evidence>
<dbReference type="GO" id="GO:0015179">
    <property type="term" value="F:L-amino acid transmembrane transporter activity"/>
    <property type="evidence" value="ECO:0007669"/>
    <property type="project" value="TreeGrafter"/>
</dbReference>
<keyword evidence="3" id="KW-0029">Amino-acid transport</keyword>
<feature type="transmembrane region" description="Helical" evidence="6">
    <location>
        <begin position="117"/>
        <end position="138"/>
    </location>
</feature>
<feature type="transmembrane region" description="Helical" evidence="6">
    <location>
        <begin position="238"/>
        <end position="257"/>
    </location>
</feature>
<feature type="transmembrane region" description="Helical" evidence="6">
    <location>
        <begin position="393"/>
        <end position="412"/>
    </location>
</feature>
<feature type="domain" description="Amino acid transporter transmembrane" evidence="7">
    <location>
        <begin position="87"/>
        <end position="468"/>
    </location>
</feature>
<feature type="transmembrane region" description="Helical" evidence="6">
    <location>
        <begin position="277"/>
        <end position="294"/>
    </location>
</feature>
<keyword evidence="5 6" id="KW-0472">Membrane</keyword>
<feature type="transmembrane region" description="Helical" evidence="6">
    <location>
        <begin position="89"/>
        <end position="111"/>
    </location>
</feature>
<proteinExistence type="predicted"/>
<evidence type="ECO:0000256" key="5">
    <source>
        <dbReference type="ARBA" id="ARBA00023136"/>
    </source>
</evidence>
<name>A0AAP0PHU7_9MAGN</name>
<dbReference type="InterPro" id="IPR013057">
    <property type="entry name" value="AA_transpt_TM"/>
</dbReference>
<evidence type="ECO:0000256" key="4">
    <source>
        <dbReference type="ARBA" id="ARBA00022989"/>
    </source>
</evidence>
<organism evidence="8 9">
    <name type="scientific">Stephania cephalantha</name>
    <dbReference type="NCBI Taxonomy" id="152367"/>
    <lineage>
        <taxon>Eukaryota</taxon>
        <taxon>Viridiplantae</taxon>
        <taxon>Streptophyta</taxon>
        <taxon>Embryophyta</taxon>
        <taxon>Tracheophyta</taxon>
        <taxon>Spermatophyta</taxon>
        <taxon>Magnoliopsida</taxon>
        <taxon>Ranunculales</taxon>
        <taxon>Menispermaceae</taxon>
        <taxon>Menispermoideae</taxon>
        <taxon>Cissampelideae</taxon>
        <taxon>Stephania</taxon>
    </lineage>
</organism>
<dbReference type="EMBL" id="JBBNAG010000004">
    <property type="protein sequence ID" value="KAK9141356.1"/>
    <property type="molecule type" value="Genomic_DNA"/>
</dbReference>